<evidence type="ECO:0000313" key="4">
    <source>
        <dbReference type="EMBL" id="GJJ76234.1"/>
    </source>
</evidence>
<feature type="compositionally biased region" description="Polar residues" evidence="2">
    <location>
        <begin position="490"/>
        <end position="499"/>
    </location>
</feature>
<feature type="transmembrane region" description="Helical" evidence="3">
    <location>
        <begin position="688"/>
        <end position="709"/>
    </location>
</feature>
<dbReference type="EMBL" id="BQFW01000012">
    <property type="protein sequence ID" value="GJJ76234.1"/>
    <property type="molecule type" value="Genomic_DNA"/>
</dbReference>
<feature type="compositionally biased region" description="Low complexity" evidence="2">
    <location>
        <begin position="479"/>
        <end position="488"/>
    </location>
</feature>
<feature type="coiled-coil region" evidence="1">
    <location>
        <begin position="307"/>
        <end position="403"/>
    </location>
</feature>
<feature type="region of interest" description="Disordered" evidence="2">
    <location>
        <begin position="479"/>
        <end position="510"/>
    </location>
</feature>
<sequence>MTHNTISTHTVKDGATTTIVTRTTTIVSEHREVLAEPKESVRGVVENVRQGLRDYWFPFHSSESDDDDDDAEEPESYQNPSLFHGKSVMRRAYDYWKTLTQDADEAAKELVVQAKAARDAAAAEAKWAYLGYKKEAREAFEVADQEYRDALAAAERVHEEAHEKAKRKWFQAVDKTEQEVGEIKDQASEVTHKKWDRFKAAVNSLAFNPPKYGCSPSSQYWFSRQNPSADSGWDCREIWDHRSRNSQGITIKSLPKKQLPIEKVHDTLTDLFHQAGKKAQSAPSATSFESSLKPVRDYFNNLLDRVARKEEGALEELDLMADKVKDKLNEAKFYEEQTDSWLSAQWNAVVHNAGDAKDQYERAFRNTVKNIQRSRAEAYNSLLNNLQKNVNLARNNVREAIRSTKTHADMSRVHQAIREATDSFTTTIRDADAKIKTAPKNIYDSAFETYSKDTAHLRAKLEHAASAASMSATSISHKVSKSGSSAAHQASKSGTSAIHQASKAGESVLHKVSKSASSASVHASKSVNSAIHRATEDAKNFVDDAEDAASSKYRSVTDSVRHGYEQASATASSVWSSATPLTHKVSGTYHKVIGDVKSQWFDQQDAGTLNISSVYVAALGIYFLFLVRRIWAARNVSRMTDPSQKLFTVVKNDHSRIDETNGSREAGVEKFKRKPATEASLEKERDSFGTIVAQFTSVVPLTLILLLLLELGGFSRLALHSLFVGLLTSQLLQGGLLNGTLTQMGIVDGVHVSGRDIGTYLSWSVLLIAAFANTVKVLGA</sequence>
<evidence type="ECO:0000256" key="2">
    <source>
        <dbReference type="SAM" id="MobiDB-lite"/>
    </source>
</evidence>
<feature type="compositionally biased region" description="Acidic residues" evidence="2">
    <location>
        <begin position="64"/>
        <end position="75"/>
    </location>
</feature>
<feature type="transmembrane region" description="Helical" evidence="3">
    <location>
        <begin position="760"/>
        <end position="779"/>
    </location>
</feature>
<keyword evidence="1" id="KW-0175">Coiled coil</keyword>
<reference evidence="4" key="2">
    <citation type="journal article" date="2022" name="Microbiol. Resour. Announc.">
        <title>Whole-Genome Sequence of Entomortierella parvispora E1425, a Mucoromycotan Fungus Associated with Burkholderiaceae-Related Endosymbiotic Bacteria.</title>
        <authorList>
            <person name="Herlambang A."/>
            <person name="Guo Y."/>
            <person name="Takashima Y."/>
            <person name="Narisawa K."/>
            <person name="Ohta H."/>
            <person name="Nishizawa T."/>
        </authorList>
    </citation>
    <scope>NUCLEOTIDE SEQUENCE</scope>
    <source>
        <strain evidence="4">E1425</strain>
    </source>
</reference>
<accession>A0A9P3HGA5</accession>
<reference evidence="4" key="1">
    <citation type="submission" date="2021-11" db="EMBL/GenBank/DDBJ databases">
        <authorList>
            <person name="Herlambang A."/>
            <person name="Guo Y."/>
            <person name="Takashima Y."/>
            <person name="Nishizawa T."/>
        </authorList>
    </citation>
    <scope>NUCLEOTIDE SEQUENCE</scope>
    <source>
        <strain evidence="4">E1425</strain>
    </source>
</reference>
<dbReference type="OrthoDB" id="2400993at2759"/>
<feature type="region of interest" description="Disordered" evidence="2">
    <location>
        <begin position="62"/>
        <end position="83"/>
    </location>
</feature>
<keyword evidence="3" id="KW-0472">Membrane</keyword>
<evidence type="ECO:0000256" key="1">
    <source>
        <dbReference type="SAM" id="Coils"/>
    </source>
</evidence>
<keyword evidence="5" id="KW-1185">Reference proteome</keyword>
<organism evidence="4 5">
    <name type="scientific">Entomortierella parvispora</name>
    <dbReference type="NCBI Taxonomy" id="205924"/>
    <lineage>
        <taxon>Eukaryota</taxon>
        <taxon>Fungi</taxon>
        <taxon>Fungi incertae sedis</taxon>
        <taxon>Mucoromycota</taxon>
        <taxon>Mortierellomycotina</taxon>
        <taxon>Mortierellomycetes</taxon>
        <taxon>Mortierellales</taxon>
        <taxon>Mortierellaceae</taxon>
        <taxon>Entomortierella</taxon>
    </lineage>
</organism>
<keyword evidence="3" id="KW-0812">Transmembrane</keyword>
<comment type="caution">
    <text evidence="4">The sequence shown here is derived from an EMBL/GenBank/DDBJ whole genome shotgun (WGS) entry which is preliminary data.</text>
</comment>
<keyword evidence="3" id="KW-1133">Transmembrane helix</keyword>
<feature type="transmembrane region" description="Helical" evidence="3">
    <location>
        <begin position="613"/>
        <end position="631"/>
    </location>
</feature>
<proteinExistence type="predicted"/>
<gene>
    <name evidence="4" type="ORF">EMPS_08593</name>
</gene>
<dbReference type="AlphaFoldDB" id="A0A9P3HGA5"/>
<evidence type="ECO:0000313" key="5">
    <source>
        <dbReference type="Proteomes" id="UP000827284"/>
    </source>
</evidence>
<evidence type="ECO:0000256" key="3">
    <source>
        <dbReference type="SAM" id="Phobius"/>
    </source>
</evidence>
<protein>
    <submittedName>
        <fullName evidence="4">Uncharacterized protein</fullName>
    </submittedName>
</protein>
<dbReference type="Proteomes" id="UP000827284">
    <property type="component" value="Unassembled WGS sequence"/>
</dbReference>
<name>A0A9P3HGA5_9FUNG</name>